<dbReference type="AlphaFoldDB" id="A0A8A7KII6"/>
<accession>A0A8A7KII6</accession>
<keyword evidence="1" id="KW-1133">Transmembrane helix</keyword>
<reference evidence="2" key="1">
    <citation type="submission" date="2019-12" db="EMBL/GenBank/DDBJ databases">
        <authorList>
            <person name="zhang j."/>
            <person name="sun C.M."/>
        </authorList>
    </citation>
    <scope>NUCLEOTIDE SEQUENCE</scope>
    <source>
        <strain evidence="2">NS-1</strain>
    </source>
</reference>
<evidence type="ECO:0000313" key="2">
    <source>
        <dbReference type="EMBL" id="QTL97682.1"/>
    </source>
</evidence>
<dbReference type="Gene3D" id="1.10.1760.20">
    <property type="match status" value="1"/>
</dbReference>
<gene>
    <name evidence="2" type="ORF">GM661_06625</name>
</gene>
<feature type="transmembrane region" description="Helical" evidence="1">
    <location>
        <begin position="114"/>
        <end position="138"/>
    </location>
</feature>
<feature type="transmembrane region" description="Helical" evidence="1">
    <location>
        <begin position="83"/>
        <end position="102"/>
    </location>
</feature>
<keyword evidence="3" id="KW-1185">Reference proteome</keyword>
<proteinExistence type="predicted"/>
<evidence type="ECO:0000313" key="3">
    <source>
        <dbReference type="Proteomes" id="UP000665020"/>
    </source>
</evidence>
<dbReference type="EMBL" id="CP046640">
    <property type="protein sequence ID" value="QTL97682.1"/>
    <property type="molecule type" value="Genomic_DNA"/>
</dbReference>
<keyword evidence="1" id="KW-0812">Transmembrane</keyword>
<keyword evidence="1" id="KW-0472">Membrane</keyword>
<feature type="transmembrane region" description="Helical" evidence="1">
    <location>
        <begin position="57"/>
        <end position="77"/>
    </location>
</feature>
<protein>
    <submittedName>
        <fullName evidence="2">Uncharacterized protein</fullName>
    </submittedName>
</protein>
<evidence type="ECO:0000256" key="1">
    <source>
        <dbReference type="SAM" id="Phobius"/>
    </source>
</evidence>
<name>A0A8A7KII6_9FIRM</name>
<dbReference type="RefSeq" id="WP_230869303.1">
    <property type="nucleotide sequence ID" value="NZ_CP046640.1"/>
</dbReference>
<feature type="transmembrane region" description="Helical" evidence="1">
    <location>
        <begin position="34"/>
        <end position="50"/>
    </location>
</feature>
<dbReference type="Proteomes" id="UP000665020">
    <property type="component" value="Chromosome"/>
</dbReference>
<dbReference type="KEGG" id="ifn:GM661_06625"/>
<organism evidence="2 3">
    <name type="scientific">Iocasia fonsfrigidae</name>
    <dbReference type="NCBI Taxonomy" id="2682810"/>
    <lineage>
        <taxon>Bacteria</taxon>
        <taxon>Bacillati</taxon>
        <taxon>Bacillota</taxon>
        <taxon>Clostridia</taxon>
        <taxon>Halanaerobiales</taxon>
        <taxon>Halanaerobiaceae</taxon>
        <taxon>Iocasia</taxon>
    </lineage>
</organism>
<sequence length="166" mass="18030">MNKTRELTLISLLAVIITISGSFRIPGPLPGTEFQLSAPIAVAITVVFGFRRYIIAGIIASAISLTLGIHTIINVIIAMTFRFVAGGIIYFFKPGFIPVIIAGPLGSITARIMLCLFFGNPLLAMLIAGLPGMLYTAITAWPLSKLLAKIKYCTPWRETRYEGRSL</sequence>